<evidence type="ECO:0000256" key="6">
    <source>
        <dbReference type="ARBA" id="ARBA00022997"/>
    </source>
</evidence>
<dbReference type="HAMAP" id="MF_01924">
    <property type="entry name" value="A_A_dipeptidase"/>
    <property type="match status" value="1"/>
</dbReference>
<organism evidence="10 11">
    <name type="scientific">Wandonia haliotis</name>
    <dbReference type="NCBI Taxonomy" id="574963"/>
    <lineage>
        <taxon>Bacteria</taxon>
        <taxon>Pseudomonadati</taxon>
        <taxon>Bacteroidota</taxon>
        <taxon>Flavobacteriia</taxon>
        <taxon>Flavobacteriales</taxon>
        <taxon>Crocinitomicaceae</taxon>
        <taxon>Wandonia</taxon>
    </lineage>
</organism>
<accession>A0ABP3Y1R7</accession>
<reference evidence="11" key="1">
    <citation type="journal article" date="2019" name="Int. J. Syst. Evol. Microbiol.">
        <title>The Global Catalogue of Microorganisms (GCM) 10K type strain sequencing project: providing services to taxonomists for standard genome sequencing and annotation.</title>
        <authorList>
            <consortium name="The Broad Institute Genomics Platform"/>
            <consortium name="The Broad Institute Genome Sequencing Center for Infectious Disease"/>
            <person name="Wu L."/>
            <person name="Ma J."/>
        </authorList>
    </citation>
    <scope>NUCLEOTIDE SEQUENCE [LARGE SCALE GENOMIC DNA]</scope>
    <source>
        <strain evidence="11">JCM 16083</strain>
    </source>
</reference>
<proteinExistence type="inferred from homology"/>
<dbReference type="PROSITE" id="PS51257">
    <property type="entry name" value="PROKAR_LIPOPROTEIN"/>
    <property type="match status" value="1"/>
</dbReference>
<keyword evidence="8" id="KW-0961">Cell wall biogenesis/degradation</keyword>
<feature type="binding site" evidence="9">
    <location>
        <position position="243"/>
    </location>
    <ligand>
        <name>Zn(2+)</name>
        <dbReference type="ChEBI" id="CHEBI:29105"/>
        <note>catalytic</note>
    </ligand>
</feature>
<feature type="binding site" evidence="9">
    <location>
        <position position="176"/>
    </location>
    <ligand>
        <name>Zn(2+)</name>
        <dbReference type="ChEBI" id="CHEBI:29105"/>
        <note>catalytic</note>
    </ligand>
</feature>
<comment type="cofactor">
    <cofactor evidence="9">
        <name>Zn(2+)</name>
        <dbReference type="ChEBI" id="CHEBI:29105"/>
    </cofactor>
    <text evidence="9">Binds 1 zinc ion per subunit.</text>
</comment>
<dbReference type="SUPFAM" id="SSF55166">
    <property type="entry name" value="Hedgehog/DD-peptidase"/>
    <property type="match status" value="1"/>
</dbReference>
<evidence type="ECO:0000256" key="4">
    <source>
        <dbReference type="ARBA" id="ARBA00022801"/>
    </source>
</evidence>
<evidence type="ECO:0000256" key="7">
    <source>
        <dbReference type="ARBA" id="ARBA00023049"/>
    </source>
</evidence>
<keyword evidence="5 9" id="KW-0862">Zinc</keyword>
<dbReference type="EMBL" id="BAAAFH010000007">
    <property type="protein sequence ID" value="GAA0874872.1"/>
    <property type="molecule type" value="Genomic_DNA"/>
</dbReference>
<comment type="similarity">
    <text evidence="9">Belongs to the peptidase M15D family.</text>
</comment>
<name>A0ABP3Y1R7_9FLAO</name>
<keyword evidence="11" id="KW-1185">Reference proteome</keyword>
<keyword evidence="3 9" id="KW-0479">Metal-binding</keyword>
<dbReference type="Pfam" id="PF01427">
    <property type="entry name" value="Peptidase_M15"/>
    <property type="match status" value="1"/>
</dbReference>
<feature type="binding site" evidence="9">
    <location>
        <position position="169"/>
    </location>
    <ligand>
        <name>Zn(2+)</name>
        <dbReference type="ChEBI" id="CHEBI:29105"/>
        <note>catalytic</note>
    </ligand>
</feature>
<evidence type="ECO:0000256" key="5">
    <source>
        <dbReference type="ARBA" id="ARBA00022833"/>
    </source>
</evidence>
<evidence type="ECO:0000256" key="2">
    <source>
        <dbReference type="ARBA" id="ARBA00022670"/>
    </source>
</evidence>
<comment type="function">
    <text evidence="9">Catalyzes hydrolysis of the D-alanyl-D-alanine dipeptide.</text>
</comment>
<comment type="catalytic activity">
    <reaction evidence="1 9">
        <text>D-alanyl-D-alanine + H2O = 2 D-alanine</text>
        <dbReference type="Rhea" id="RHEA:20661"/>
        <dbReference type="ChEBI" id="CHEBI:15377"/>
        <dbReference type="ChEBI" id="CHEBI:57416"/>
        <dbReference type="ChEBI" id="CHEBI:57822"/>
        <dbReference type="EC" id="3.4.13.22"/>
    </reaction>
</comment>
<evidence type="ECO:0000256" key="3">
    <source>
        <dbReference type="ARBA" id="ARBA00022723"/>
    </source>
</evidence>
<feature type="site" description="Transition state stabilizer" evidence="9">
    <location>
        <position position="136"/>
    </location>
</feature>
<dbReference type="InterPro" id="IPR000755">
    <property type="entry name" value="A_A_dipeptidase"/>
</dbReference>
<evidence type="ECO:0000256" key="9">
    <source>
        <dbReference type="HAMAP-Rule" id="MF_01924"/>
    </source>
</evidence>
<dbReference type="EC" id="3.4.13.22" evidence="9"/>
<evidence type="ECO:0000256" key="8">
    <source>
        <dbReference type="ARBA" id="ARBA00023316"/>
    </source>
</evidence>
<sequence>MTIFSKDTIFVLLLGVFAGCTSSSDDPVTTKEVSPESERKTEVITLEELEVPESIQPDTLGIRLRSFGLTSVTEIDSTFFIDLKYASTDNFLGENIYGNLKEVFLQDTVAKMLSKAHAFLKEEHPDLRMLIYDGVRPLWVQQKMWNLLDSIPVSERVKFVSNPANGSLHNFACAVDLTLCDKQGNPLDMGAGYDDMRKIAYPELESHFLESGELSKEQYQNRMILRKSMRKAGFSQLPTEWWHYNAMNRNTARGKFEIVP</sequence>
<keyword evidence="7 9" id="KW-0482">Metalloprotease</keyword>
<evidence type="ECO:0000313" key="11">
    <source>
        <dbReference type="Proteomes" id="UP001501126"/>
    </source>
</evidence>
<dbReference type="Proteomes" id="UP001501126">
    <property type="component" value="Unassembled WGS sequence"/>
</dbReference>
<evidence type="ECO:0000313" key="10">
    <source>
        <dbReference type="EMBL" id="GAA0874872.1"/>
    </source>
</evidence>
<dbReference type="PANTHER" id="PTHR43126:SF2">
    <property type="entry name" value="D-ALANYL-D-ALANINE DIPEPTIDASE"/>
    <property type="match status" value="1"/>
</dbReference>
<dbReference type="Gene3D" id="3.30.1380.10">
    <property type="match status" value="1"/>
</dbReference>
<gene>
    <name evidence="10" type="ORF">GCM10009118_12800</name>
</gene>
<dbReference type="InterPro" id="IPR009045">
    <property type="entry name" value="Zn_M74/Hedgehog-like"/>
</dbReference>
<evidence type="ECO:0000256" key="1">
    <source>
        <dbReference type="ARBA" id="ARBA00001362"/>
    </source>
</evidence>
<dbReference type="RefSeq" id="WP_343785793.1">
    <property type="nucleotide sequence ID" value="NZ_BAAAFH010000007.1"/>
</dbReference>
<dbReference type="CDD" id="cd14840">
    <property type="entry name" value="D-Ala-D-Ala_dipeptidase_Aad"/>
    <property type="match status" value="1"/>
</dbReference>
<feature type="active site" description="Proton donor/acceptor" evidence="9">
    <location>
        <position position="240"/>
    </location>
</feature>
<keyword evidence="2 9" id="KW-0645">Protease</keyword>
<dbReference type="PANTHER" id="PTHR43126">
    <property type="entry name" value="D-ALANYL-D-ALANINE DIPEPTIDASE"/>
    <property type="match status" value="1"/>
</dbReference>
<keyword evidence="4 9" id="KW-0378">Hydrolase</keyword>
<protein>
    <recommendedName>
        <fullName evidence="9">D-alanyl-D-alanine dipeptidase</fullName>
        <shortName evidence="9">D-Ala-D-Ala dipeptidase</shortName>
        <ecNumber evidence="9">3.4.13.22</ecNumber>
    </recommendedName>
</protein>
<keyword evidence="6 9" id="KW-0224">Dipeptidase</keyword>
<comment type="caution">
    <text evidence="10">The sequence shown here is derived from an EMBL/GenBank/DDBJ whole genome shotgun (WGS) entry which is preliminary data.</text>
</comment>